<evidence type="ECO:0000313" key="2">
    <source>
        <dbReference type="Proteomes" id="UP001215280"/>
    </source>
</evidence>
<name>A0AAD7HPH3_9AGAR</name>
<reference evidence="1" key="1">
    <citation type="submission" date="2023-03" db="EMBL/GenBank/DDBJ databases">
        <title>Massive genome expansion in bonnet fungi (Mycena s.s.) driven by repeated elements and novel gene families across ecological guilds.</title>
        <authorList>
            <consortium name="Lawrence Berkeley National Laboratory"/>
            <person name="Harder C.B."/>
            <person name="Miyauchi S."/>
            <person name="Viragh M."/>
            <person name="Kuo A."/>
            <person name="Thoen E."/>
            <person name="Andreopoulos B."/>
            <person name="Lu D."/>
            <person name="Skrede I."/>
            <person name="Drula E."/>
            <person name="Henrissat B."/>
            <person name="Morin E."/>
            <person name="Kohler A."/>
            <person name="Barry K."/>
            <person name="LaButti K."/>
            <person name="Morin E."/>
            <person name="Salamov A."/>
            <person name="Lipzen A."/>
            <person name="Mereny Z."/>
            <person name="Hegedus B."/>
            <person name="Baldrian P."/>
            <person name="Stursova M."/>
            <person name="Weitz H."/>
            <person name="Taylor A."/>
            <person name="Grigoriev I.V."/>
            <person name="Nagy L.G."/>
            <person name="Martin F."/>
            <person name="Kauserud H."/>
        </authorList>
    </citation>
    <scope>NUCLEOTIDE SEQUENCE</scope>
    <source>
        <strain evidence="1">CBHHK188m</strain>
    </source>
</reference>
<dbReference type="SUPFAM" id="SSF52047">
    <property type="entry name" value="RNI-like"/>
    <property type="match status" value="1"/>
</dbReference>
<proteinExistence type="predicted"/>
<gene>
    <name evidence="1" type="ORF">DFH07DRAFT_854724</name>
</gene>
<organism evidence="1 2">
    <name type="scientific">Mycena maculata</name>
    <dbReference type="NCBI Taxonomy" id="230809"/>
    <lineage>
        <taxon>Eukaryota</taxon>
        <taxon>Fungi</taxon>
        <taxon>Dikarya</taxon>
        <taxon>Basidiomycota</taxon>
        <taxon>Agaricomycotina</taxon>
        <taxon>Agaricomycetes</taxon>
        <taxon>Agaricomycetidae</taxon>
        <taxon>Agaricales</taxon>
        <taxon>Marasmiineae</taxon>
        <taxon>Mycenaceae</taxon>
        <taxon>Mycena</taxon>
    </lineage>
</organism>
<dbReference type="EMBL" id="JARJLG010000237">
    <property type="protein sequence ID" value="KAJ7724573.1"/>
    <property type="molecule type" value="Genomic_DNA"/>
</dbReference>
<dbReference type="Proteomes" id="UP001215280">
    <property type="component" value="Unassembled WGS sequence"/>
</dbReference>
<evidence type="ECO:0008006" key="3">
    <source>
        <dbReference type="Google" id="ProtNLM"/>
    </source>
</evidence>
<evidence type="ECO:0000313" key="1">
    <source>
        <dbReference type="EMBL" id="KAJ7724573.1"/>
    </source>
</evidence>
<sequence>MIQSTSLSAPFALPEQARFAMSGQFASELWAVRQNILPDPVERISIQKSIYDAETSLSSLSAEQEDAACEIRARISLLGSRLAPIRRLPPEILSSIFVDPSLHTSISRGTFLLAGRGSDPVTAVSFHWRATALSTPHFWAIFSVSLCGTDNVMHLLQLYLNRSKNCALSLEIRVRGSDVHPGILREILNGCERWATLRLDIVTPDLLSLFSPIRRRLRSLRQLSLQIGGGFGAGVSIEGLDTFELAPNLSTLKLSLPDGVLPRVPFAQIKTLSISADFLPFAARFPNLSFLSVTGNPGEPSSPIVTADVPSLSAHPAVLQGVTTPTLVHLHLSGGGTPWSSRQFEVFVQRSQFALRTLTLDNVRIRGKDVVHVLPLVPMVQSLTLQSLQPHAITEIVMRALTRGDGPQSLPALTTLSLSGSYLFSTPTLLEMLESRISVDSHSAPLRWVKLHLRHREFGAEQLDRLRALTRSGVSLSVKCLNADKQFVTML</sequence>
<protein>
    <recommendedName>
        <fullName evidence="3">F-box domain-containing protein</fullName>
    </recommendedName>
</protein>
<dbReference type="AlphaFoldDB" id="A0AAD7HPH3"/>
<keyword evidence="2" id="KW-1185">Reference proteome</keyword>
<dbReference type="Gene3D" id="3.80.10.10">
    <property type="entry name" value="Ribonuclease Inhibitor"/>
    <property type="match status" value="1"/>
</dbReference>
<accession>A0AAD7HPH3</accession>
<dbReference type="InterPro" id="IPR032675">
    <property type="entry name" value="LRR_dom_sf"/>
</dbReference>
<comment type="caution">
    <text evidence="1">The sequence shown here is derived from an EMBL/GenBank/DDBJ whole genome shotgun (WGS) entry which is preliminary data.</text>
</comment>